<comment type="similarity">
    <text evidence="2">Belongs to the RAMP family.</text>
</comment>
<accession>A0A8C6SMG4</accession>
<dbReference type="Gene3D" id="1.10.150.510">
    <property type="entry name" value="Receptor activity modifying family"/>
    <property type="match status" value="1"/>
</dbReference>
<dbReference type="GO" id="GO:0008277">
    <property type="term" value="P:regulation of G protein-coupled receptor signaling pathway"/>
    <property type="evidence" value="ECO:0007669"/>
    <property type="project" value="InterPro"/>
</dbReference>
<feature type="chain" id="PRO_5034298773" description="Receptor activity modifying protein 3" evidence="12">
    <location>
        <begin position="30"/>
        <end position="213"/>
    </location>
</feature>
<dbReference type="GO" id="GO:0001525">
    <property type="term" value="P:angiogenesis"/>
    <property type="evidence" value="ECO:0007669"/>
    <property type="project" value="TreeGrafter"/>
</dbReference>
<evidence type="ECO:0000313" key="13">
    <source>
        <dbReference type="Ensembl" id="ENSNMLP00000008988.1"/>
    </source>
</evidence>
<keyword evidence="6 12" id="KW-0732">Signal</keyword>
<dbReference type="GO" id="GO:0015026">
    <property type="term" value="F:coreceptor activity"/>
    <property type="evidence" value="ECO:0007669"/>
    <property type="project" value="InterPro"/>
</dbReference>
<evidence type="ECO:0000256" key="4">
    <source>
        <dbReference type="ARBA" id="ARBA00022475"/>
    </source>
</evidence>
<feature type="transmembrane region" description="Helical" evidence="11">
    <location>
        <begin position="184"/>
        <end position="206"/>
    </location>
</feature>
<keyword evidence="9" id="KW-1015">Disulfide bond</keyword>
<evidence type="ECO:0000256" key="2">
    <source>
        <dbReference type="ARBA" id="ARBA00007087"/>
    </source>
</evidence>
<reference evidence="13" key="2">
    <citation type="submission" date="2025-09" db="UniProtKB">
        <authorList>
            <consortium name="Ensembl"/>
        </authorList>
    </citation>
    <scope>IDENTIFICATION</scope>
</reference>
<dbReference type="Proteomes" id="UP000694523">
    <property type="component" value="Unplaced"/>
</dbReference>
<dbReference type="GO" id="GO:0005886">
    <property type="term" value="C:plasma membrane"/>
    <property type="evidence" value="ECO:0007669"/>
    <property type="project" value="UniProtKB-SubCell"/>
</dbReference>
<dbReference type="GO" id="GO:0072659">
    <property type="term" value="P:protein localization to plasma membrane"/>
    <property type="evidence" value="ECO:0007669"/>
    <property type="project" value="TreeGrafter"/>
</dbReference>
<evidence type="ECO:0000256" key="5">
    <source>
        <dbReference type="ARBA" id="ARBA00022692"/>
    </source>
</evidence>
<dbReference type="PANTHER" id="PTHR14076">
    <property type="entry name" value="RECEPTOR ACTIVITY MODIFYING PROTEIN RAMP"/>
    <property type="match status" value="1"/>
</dbReference>
<keyword evidence="14" id="KW-1185">Reference proteome</keyword>
<dbReference type="PANTHER" id="PTHR14076:SF9">
    <property type="entry name" value="RECEPTOR ACTIVITY-MODIFYING PROTEIN 2"/>
    <property type="match status" value="1"/>
</dbReference>
<feature type="signal peptide" evidence="12">
    <location>
        <begin position="1"/>
        <end position="29"/>
    </location>
</feature>
<evidence type="ECO:0000256" key="12">
    <source>
        <dbReference type="SAM" id="SignalP"/>
    </source>
</evidence>
<evidence type="ECO:0000256" key="8">
    <source>
        <dbReference type="ARBA" id="ARBA00023136"/>
    </source>
</evidence>
<dbReference type="GO" id="GO:0031623">
    <property type="term" value="P:receptor internalization"/>
    <property type="evidence" value="ECO:0007669"/>
    <property type="project" value="TreeGrafter"/>
</dbReference>
<keyword evidence="7 11" id="KW-1133">Transmembrane helix</keyword>
<dbReference type="GO" id="GO:0006886">
    <property type="term" value="P:intracellular protein transport"/>
    <property type="evidence" value="ECO:0007669"/>
    <property type="project" value="InterPro"/>
</dbReference>
<dbReference type="GO" id="GO:0043235">
    <property type="term" value="C:receptor complex"/>
    <property type="evidence" value="ECO:0007669"/>
    <property type="project" value="TreeGrafter"/>
</dbReference>
<keyword evidence="3" id="KW-0813">Transport</keyword>
<dbReference type="AlphaFoldDB" id="A0A8C6SMG4"/>
<evidence type="ECO:0000256" key="6">
    <source>
        <dbReference type="ARBA" id="ARBA00022729"/>
    </source>
</evidence>
<evidence type="ECO:0000256" key="10">
    <source>
        <dbReference type="ARBA" id="ARBA00023170"/>
    </source>
</evidence>
<dbReference type="InterPro" id="IPR038126">
    <property type="entry name" value="RAMP_sf"/>
</dbReference>
<evidence type="ECO:0008006" key="15">
    <source>
        <dbReference type="Google" id="ProtNLM"/>
    </source>
</evidence>
<keyword evidence="8 11" id="KW-0472">Membrane</keyword>
<evidence type="ECO:0000313" key="14">
    <source>
        <dbReference type="Proteomes" id="UP000694523"/>
    </source>
</evidence>
<dbReference type="GO" id="GO:0006816">
    <property type="term" value="P:calcium ion transport"/>
    <property type="evidence" value="ECO:0007669"/>
    <property type="project" value="TreeGrafter"/>
</dbReference>
<name>A0A8C6SMG4_9GOBI</name>
<organism evidence="13 14">
    <name type="scientific">Neogobius melanostomus</name>
    <name type="common">round goby</name>
    <dbReference type="NCBI Taxonomy" id="47308"/>
    <lineage>
        <taxon>Eukaryota</taxon>
        <taxon>Metazoa</taxon>
        <taxon>Chordata</taxon>
        <taxon>Craniata</taxon>
        <taxon>Vertebrata</taxon>
        <taxon>Euteleostomi</taxon>
        <taxon>Actinopterygii</taxon>
        <taxon>Neopterygii</taxon>
        <taxon>Teleostei</taxon>
        <taxon>Neoteleostei</taxon>
        <taxon>Acanthomorphata</taxon>
        <taxon>Gobiaria</taxon>
        <taxon>Gobiiformes</taxon>
        <taxon>Gobioidei</taxon>
        <taxon>Gobiidae</taxon>
        <taxon>Benthophilinae</taxon>
        <taxon>Neogobiini</taxon>
        <taxon>Neogobius</taxon>
    </lineage>
</organism>
<dbReference type="InterPro" id="IPR006985">
    <property type="entry name" value="RAMP"/>
</dbReference>
<proteinExistence type="inferred from homology"/>
<dbReference type="GO" id="GO:0007186">
    <property type="term" value="P:G protein-coupled receptor signaling pathway"/>
    <property type="evidence" value="ECO:0007669"/>
    <property type="project" value="TreeGrafter"/>
</dbReference>
<keyword evidence="10" id="KW-0675">Receptor</keyword>
<dbReference type="GO" id="GO:0032870">
    <property type="term" value="P:cellular response to hormone stimulus"/>
    <property type="evidence" value="ECO:0007669"/>
    <property type="project" value="TreeGrafter"/>
</dbReference>
<evidence type="ECO:0000256" key="7">
    <source>
        <dbReference type="ARBA" id="ARBA00022989"/>
    </source>
</evidence>
<keyword evidence="5 11" id="KW-0812">Transmembrane</keyword>
<dbReference type="GO" id="GO:0009986">
    <property type="term" value="C:cell surface"/>
    <property type="evidence" value="ECO:0007669"/>
    <property type="project" value="TreeGrafter"/>
</dbReference>
<dbReference type="Pfam" id="PF04901">
    <property type="entry name" value="RAMP"/>
    <property type="match status" value="1"/>
</dbReference>
<protein>
    <recommendedName>
        <fullName evidence="15">Receptor activity modifying protein 3</fullName>
    </recommendedName>
</protein>
<comment type="subcellular location">
    <subcellularLocation>
        <location evidence="1">Cell membrane</location>
        <topology evidence="1">Single-pass type I membrane protein</topology>
    </subcellularLocation>
</comment>
<dbReference type="Ensembl" id="ENSNMLT00000010185.1">
    <property type="protein sequence ID" value="ENSNMLP00000008988.1"/>
    <property type="gene ID" value="ENSNMLG00000006303.1"/>
</dbReference>
<evidence type="ECO:0000256" key="1">
    <source>
        <dbReference type="ARBA" id="ARBA00004251"/>
    </source>
</evidence>
<evidence type="ECO:0000256" key="3">
    <source>
        <dbReference type="ARBA" id="ARBA00022448"/>
    </source>
</evidence>
<sequence>MAPSRDSGAPLSALRLLYLLATLLHTGFAKSQANFTEHLFNVTGLTNHTVVNGTTINVTLLADELSHIEEEHNATVVTEDEEGFQDWENELQPGKCHEQLLSELSLYCGNEFYMTMMNVSEEKWCSMEEVIRPYNEVTLCLERWSTAVGCFFPNPIVQDLFLQIHTHFFQTCSRDHPDFTDPPMALVLTLTLLPVSLIPALVYMALRKNQAYK</sequence>
<keyword evidence="4" id="KW-1003">Cell membrane</keyword>
<evidence type="ECO:0000256" key="9">
    <source>
        <dbReference type="ARBA" id="ARBA00023157"/>
    </source>
</evidence>
<evidence type="ECO:0000256" key="11">
    <source>
        <dbReference type="SAM" id="Phobius"/>
    </source>
</evidence>
<reference evidence="13" key="1">
    <citation type="submission" date="2025-08" db="UniProtKB">
        <authorList>
            <consortium name="Ensembl"/>
        </authorList>
    </citation>
    <scope>IDENTIFICATION</scope>
</reference>